<dbReference type="PROSITE" id="PS51352">
    <property type="entry name" value="THIOREDOXIN_2"/>
    <property type="match status" value="1"/>
</dbReference>
<dbReference type="PANTHER" id="PTHR11592:SF17">
    <property type="entry name" value="GLUTATHIONE PEROXIDASE 5-RELATED"/>
    <property type="match status" value="1"/>
</dbReference>
<feature type="domain" description="Thioredoxin" evidence="5">
    <location>
        <begin position="7"/>
        <end position="169"/>
    </location>
</feature>
<dbReference type="GO" id="GO:0006979">
    <property type="term" value="P:response to oxidative stress"/>
    <property type="evidence" value="ECO:0007669"/>
    <property type="project" value="InterPro"/>
</dbReference>
<evidence type="ECO:0000256" key="1">
    <source>
        <dbReference type="ARBA" id="ARBA00006926"/>
    </source>
</evidence>
<dbReference type="Proteomes" id="UP001327560">
    <property type="component" value="Chromosome 1"/>
</dbReference>
<keyword evidence="2 4" id="KW-0575">Peroxidase</keyword>
<dbReference type="EMBL" id="CP136890">
    <property type="protein sequence ID" value="WOK93587.1"/>
    <property type="molecule type" value="Genomic_DNA"/>
</dbReference>
<evidence type="ECO:0000313" key="6">
    <source>
        <dbReference type="EMBL" id="WOK93587.1"/>
    </source>
</evidence>
<evidence type="ECO:0000256" key="3">
    <source>
        <dbReference type="ARBA" id="ARBA00023002"/>
    </source>
</evidence>
<reference evidence="6 7" key="1">
    <citation type="submission" date="2023-10" db="EMBL/GenBank/DDBJ databases">
        <title>Chromosome-scale genome assembly provides insights into flower coloration mechanisms of Canna indica.</title>
        <authorList>
            <person name="Li C."/>
        </authorList>
    </citation>
    <scope>NUCLEOTIDE SEQUENCE [LARGE SCALE GENOMIC DNA]</scope>
    <source>
        <tissue evidence="6">Flower</tissue>
    </source>
</reference>
<protein>
    <recommendedName>
        <fullName evidence="4">Glutathione peroxidase</fullName>
    </recommendedName>
</protein>
<evidence type="ECO:0000256" key="4">
    <source>
        <dbReference type="RuleBase" id="RU000499"/>
    </source>
</evidence>
<dbReference type="PROSITE" id="PS00763">
    <property type="entry name" value="GLUTATHIONE_PEROXID_2"/>
    <property type="match status" value="1"/>
</dbReference>
<dbReference type="InterPro" id="IPR000889">
    <property type="entry name" value="Glutathione_peroxidase"/>
</dbReference>
<evidence type="ECO:0000313" key="7">
    <source>
        <dbReference type="Proteomes" id="UP001327560"/>
    </source>
</evidence>
<dbReference type="PROSITE" id="PS51355">
    <property type="entry name" value="GLUTATHIONE_PEROXID_3"/>
    <property type="match status" value="1"/>
</dbReference>
<evidence type="ECO:0000256" key="2">
    <source>
        <dbReference type="ARBA" id="ARBA00022559"/>
    </source>
</evidence>
<keyword evidence="3 4" id="KW-0560">Oxidoreductase</keyword>
<dbReference type="InterPro" id="IPR036249">
    <property type="entry name" value="Thioredoxin-like_sf"/>
</dbReference>
<dbReference type="CDD" id="cd00340">
    <property type="entry name" value="GSH_Peroxidase"/>
    <property type="match status" value="1"/>
</dbReference>
<organism evidence="6 7">
    <name type="scientific">Canna indica</name>
    <name type="common">Indian-shot</name>
    <dbReference type="NCBI Taxonomy" id="4628"/>
    <lineage>
        <taxon>Eukaryota</taxon>
        <taxon>Viridiplantae</taxon>
        <taxon>Streptophyta</taxon>
        <taxon>Embryophyta</taxon>
        <taxon>Tracheophyta</taxon>
        <taxon>Spermatophyta</taxon>
        <taxon>Magnoliopsida</taxon>
        <taxon>Liliopsida</taxon>
        <taxon>Zingiberales</taxon>
        <taxon>Cannaceae</taxon>
        <taxon>Canna</taxon>
    </lineage>
</organism>
<proteinExistence type="inferred from homology"/>
<dbReference type="Gene3D" id="3.40.30.10">
    <property type="entry name" value="Glutaredoxin"/>
    <property type="match status" value="1"/>
</dbReference>
<name>A0AAQ3JQT5_9LILI</name>
<dbReference type="GO" id="GO:0005829">
    <property type="term" value="C:cytosol"/>
    <property type="evidence" value="ECO:0007669"/>
    <property type="project" value="TreeGrafter"/>
</dbReference>
<dbReference type="InterPro" id="IPR029760">
    <property type="entry name" value="GPX_CS"/>
</dbReference>
<accession>A0AAQ3JQT5</accession>
<dbReference type="GO" id="GO:0004601">
    <property type="term" value="F:peroxidase activity"/>
    <property type="evidence" value="ECO:0007669"/>
    <property type="project" value="UniProtKB-KW"/>
</dbReference>
<dbReference type="InterPro" id="IPR013766">
    <property type="entry name" value="Thioredoxin_domain"/>
</dbReference>
<sequence length="267" mass="30563">MGGSQSVPSESSIHEFTVKDGTGKDVDLGIYKGMVLLVVNVASKCGFTNKNYTELTELYTKYKDKDFEILAFPCNQFLGQEPWEEQEIKEFACTRFKAEYPIFQKVKVNGPAASPVFKFLKASKPGFMGNRIKWNFTKFLIDKDGKVIGRYGTSTSPLAIEDTIDTLMRNGEWDLKLLNDMFVEELVKKIEQIYIANKETCDRWVWVINEKEKLNCKTTYVDFLINNLRCINKEVDAQGGIHSYLVGGEECTMIDPQLYLSFQLSRE</sequence>
<evidence type="ECO:0000259" key="5">
    <source>
        <dbReference type="PROSITE" id="PS51352"/>
    </source>
</evidence>
<dbReference type="SUPFAM" id="SSF52833">
    <property type="entry name" value="Thioredoxin-like"/>
    <property type="match status" value="1"/>
</dbReference>
<keyword evidence="7" id="KW-1185">Reference proteome</keyword>
<dbReference type="PRINTS" id="PR01011">
    <property type="entry name" value="GLUTPROXDASE"/>
</dbReference>
<dbReference type="PANTHER" id="PTHR11592">
    <property type="entry name" value="GLUTATHIONE PEROXIDASE"/>
    <property type="match status" value="1"/>
</dbReference>
<dbReference type="FunFam" id="3.40.30.10:FF:000025">
    <property type="entry name" value="Glutathione peroxidase"/>
    <property type="match status" value="1"/>
</dbReference>
<comment type="similarity">
    <text evidence="1 4">Belongs to the glutathione peroxidase family.</text>
</comment>
<dbReference type="Pfam" id="PF00255">
    <property type="entry name" value="GSHPx"/>
    <property type="match status" value="1"/>
</dbReference>
<gene>
    <name evidence="6" type="ORF">Cni_G02287</name>
</gene>
<dbReference type="AlphaFoldDB" id="A0AAQ3JQT5"/>